<keyword evidence="3" id="KW-1185">Reference proteome</keyword>
<comment type="caution">
    <text evidence="2">The sequence shown here is derived from an EMBL/GenBank/DDBJ whole genome shotgun (WGS) entry which is preliminary data.</text>
</comment>
<sequence>MPSNPTVPHKTHMEAETKLWPKTNNPIEPGDPWRIGRHHESAIAMTPKRRSKFIACVWSLEASMEDVVGREMCSDAAVKDTKKEAPEGSEEDNWGGWIFEWVPVEFCLTSLLSKLRLQIPTFHLLR</sequence>
<organism evidence="2 3">
    <name type="scientific">Stylosanthes scabra</name>
    <dbReference type="NCBI Taxonomy" id="79078"/>
    <lineage>
        <taxon>Eukaryota</taxon>
        <taxon>Viridiplantae</taxon>
        <taxon>Streptophyta</taxon>
        <taxon>Embryophyta</taxon>
        <taxon>Tracheophyta</taxon>
        <taxon>Spermatophyta</taxon>
        <taxon>Magnoliopsida</taxon>
        <taxon>eudicotyledons</taxon>
        <taxon>Gunneridae</taxon>
        <taxon>Pentapetalae</taxon>
        <taxon>rosids</taxon>
        <taxon>fabids</taxon>
        <taxon>Fabales</taxon>
        <taxon>Fabaceae</taxon>
        <taxon>Papilionoideae</taxon>
        <taxon>50 kb inversion clade</taxon>
        <taxon>dalbergioids sensu lato</taxon>
        <taxon>Dalbergieae</taxon>
        <taxon>Pterocarpus clade</taxon>
        <taxon>Stylosanthes</taxon>
    </lineage>
</organism>
<dbReference type="EMBL" id="JASCZI010211471">
    <property type="protein sequence ID" value="MED6192399.1"/>
    <property type="molecule type" value="Genomic_DNA"/>
</dbReference>
<name>A0ABU6X519_9FABA</name>
<proteinExistence type="predicted"/>
<dbReference type="Proteomes" id="UP001341840">
    <property type="component" value="Unassembled WGS sequence"/>
</dbReference>
<protein>
    <submittedName>
        <fullName evidence="2">Uncharacterized protein</fullName>
    </submittedName>
</protein>
<evidence type="ECO:0000256" key="1">
    <source>
        <dbReference type="SAM" id="MobiDB-lite"/>
    </source>
</evidence>
<reference evidence="2 3" key="1">
    <citation type="journal article" date="2023" name="Plants (Basel)">
        <title>Bridging the Gap: Combining Genomics and Transcriptomics Approaches to Understand Stylosanthes scabra, an Orphan Legume from the Brazilian Caatinga.</title>
        <authorList>
            <person name="Ferreira-Neto J.R.C."/>
            <person name="da Silva M.D."/>
            <person name="Binneck E."/>
            <person name="de Melo N.F."/>
            <person name="da Silva R.H."/>
            <person name="de Melo A.L.T.M."/>
            <person name="Pandolfi V."/>
            <person name="Bustamante F.O."/>
            <person name="Brasileiro-Vidal A.C."/>
            <person name="Benko-Iseppon A.M."/>
        </authorList>
    </citation>
    <scope>NUCLEOTIDE SEQUENCE [LARGE SCALE GENOMIC DNA]</scope>
    <source>
        <tissue evidence="2">Leaves</tissue>
    </source>
</reference>
<evidence type="ECO:0000313" key="3">
    <source>
        <dbReference type="Proteomes" id="UP001341840"/>
    </source>
</evidence>
<accession>A0ABU6X519</accession>
<feature type="region of interest" description="Disordered" evidence="1">
    <location>
        <begin position="1"/>
        <end position="34"/>
    </location>
</feature>
<gene>
    <name evidence="2" type="ORF">PIB30_009762</name>
</gene>
<evidence type="ECO:0000313" key="2">
    <source>
        <dbReference type="EMBL" id="MED6192399.1"/>
    </source>
</evidence>